<gene>
    <name evidence="5" type="ORF">E2C06_09340</name>
</gene>
<dbReference type="InterPro" id="IPR031107">
    <property type="entry name" value="Small_HSP"/>
</dbReference>
<reference evidence="5 6" key="1">
    <citation type="journal article" date="2016" name="J. Microbiol.">
        <title>Dankookia rubra gen. nov., sp. nov., an alphaproteobacterium isolated from sediment of a shallow stream.</title>
        <authorList>
            <person name="Kim W.H."/>
            <person name="Kim D.H."/>
            <person name="Kang K."/>
            <person name="Ahn T.Y."/>
        </authorList>
    </citation>
    <scope>NUCLEOTIDE SEQUENCE [LARGE SCALE GENOMIC DNA]</scope>
    <source>
        <strain evidence="5 6">JCM30602</strain>
    </source>
</reference>
<dbReference type="SUPFAM" id="SSF49764">
    <property type="entry name" value="HSP20-like chaperones"/>
    <property type="match status" value="1"/>
</dbReference>
<protein>
    <submittedName>
        <fullName evidence="5">Hsp20/alpha crystallin family protein</fullName>
    </submittedName>
</protein>
<name>A0A4R5QHP8_9PROT</name>
<proteinExistence type="inferred from homology"/>
<comment type="caution">
    <text evidence="5">The sequence shown here is derived from an EMBL/GenBank/DDBJ whole genome shotgun (WGS) entry which is preliminary data.</text>
</comment>
<evidence type="ECO:0000313" key="5">
    <source>
        <dbReference type="EMBL" id="TDH62884.1"/>
    </source>
</evidence>
<dbReference type="EMBL" id="SMSJ01000008">
    <property type="protein sequence ID" value="TDH62884.1"/>
    <property type="molecule type" value="Genomic_DNA"/>
</dbReference>
<dbReference type="PROSITE" id="PS01031">
    <property type="entry name" value="SHSP"/>
    <property type="match status" value="1"/>
</dbReference>
<evidence type="ECO:0000256" key="1">
    <source>
        <dbReference type="PROSITE-ProRule" id="PRU00285"/>
    </source>
</evidence>
<evidence type="ECO:0000313" key="6">
    <source>
        <dbReference type="Proteomes" id="UP000295096"/>
    </source>
</evidence>
<evidence type="ECO:0000259" key="4">
    <source>
        <dbReference type="PROSITE" id="PS01031"/>
    </source>
</evidence>
<evidence type="ECO:0000256" key="3">
    <source>
        <dbReference type="SAM" id="MobiDB-lite"/>
    </source>
</evidence>
<organism evidence="5 6">
    <name type="scientific">Dankookia rubra</name>
    <dbReference type="NCBI Taxonomy" id="1442381"/>
    <lineage>
        <taxon>Bacteria</taxon>
        <taxon>Pseudomonadati</taxon>
        <taxon>Pseudomonadota</taxon>
        <taxon>Alphaproteobacteria</taxon>
        <taxon>Acetobacterales</taxon>
        <taxon>Roseomonadaceae</taxon>
        <taxon>Dankookia</taxon>
    </lineage>
</organism>
<dbReference type="PANTHER" id="PTHR11527">
    <property type="entry name" value="HEAT-SHOCK PROTEIN 20 FAMILY MEMBER"/>
    <property type="match status" value="1"/>
</dbReference>
<dbReference type="InterPro" id="IPR002068">
    <property type="entry name" value="A-crystallin/Hsp20_dom"/>
</dbReference>
<feature type="domain" description="SHSP" evidence="4">
    <location>
        <begin position="43"/>
        <end position="157"/>
    </location>
</feature>
<comment type="similarity">
    <text evidence="1 2">Belongs to the small heat shock protein (HSP20) family.</text>
</comment>
<dbReference type="InterPro" id="IPR008978">
    <property type="entry name" value="HSP20-like_chaperone"/>
</dbReference>
<sequence>MLSRFLASRNDLTRGDDPFFQLQRELSRAVDDVFRGAASPRMPFGGGFAPSLDVKETEAGLELTAELPGVAESDIDLSLEGETLTLRGEKREEKKTEERGLHMRERSFGSFQRSLRLPFAPEPGSVSASFDKGVLHVTLPRPAKAQAAENKIPIKGPNA</sequence>
<dbReference type="Gene3D" id="2.60.40.790">
    <property type="match status" value="1"/>
</dbReference>
<keyword evidence="6" id="KW-1185">Reference proteome</keyword>
<evidence type="ECO:0000256" key="2">
    <source>
        <dbReference type="RuleBase" id="RU003616"/>
    </source>
</evidence>
<dbReference type="RefSeq" id="WP_133288333.1">
    <property type="nucleotide sequence ID" value="NZ_SMSJ01000008.1"/>
</dbReference>
<dbReference type="CDD" id="cd06464">
    <property type="entry name" value="ACD_sHsps-like"/>
    <property type="match status" value="1"/>
</dbReference>
<dbReference type="Pfam" id="PF00011">
    <property type="entry name" value="HSP20"/>
    <property type="match status" value="1"/>
</dbReference>
<dbReference type="OrthoDB" id="9808910at2"/>
<feature type="region of interest" description="Disordered" evidence="3">
    <location>
        <begin position="83"/>
        <end position="105"/>
    </location>
</feature>
<accession>A0A4R5QHP8</accession>
<dbReference type="AlphaFoldDB" id="A0A4R5QHP8"/>
<feature type="compositionally biased region" description="Basic and acidic residues" evidence="3">
    <location>
        <begin position="87"/>
        <end position="105"/>
    </location>
</feature>
<dbReference type="Proteomes" id="UP000295096">
    <property type="component" value="Unassembled WGS sequence"/>
</dbReference>